<dbReference type="AlphaFoldDB" id="A0A316A0X0"/>
<organism evidence="9 10">
    <name type="scientific">Faecalicatena contorta</name>
    <dbReference type="NCBI Taxonomy" id="39482"/>
    <lineage>
        <taxon>Bacteria</taxon>
        <taxon>Bacillati</taxon>
        <taxon>Bacillota</taxon>
        <taxon>Clostridia</taxon>
        <taxon>Lachnospirales</taxon>
        <taxon>Lachnospiraceae</taxon>
        <taxon>Faecalicatena</taxon>
    </lineage>
</organism>
<dbReference type="Gene3D" id="1.10.3720.10">
    <property type="entry name" value="MetI-like"/>
    <property type="match status" value="1"/>
</dbReference>
<dbReference type="SUPFAM" id="SSF161098">
    <property type="entry name" value="MetI-like"/>
    <property type="match status" value="1"/>
</dbReference>
<keyword evidence="5 7" id="KW-1133">Transmembrane helix</keyword>
<evidence type="ECO:0000256" key="3">
    <source>
        <dbReference type="ARBA" id="ARBA00022475"/>
    </source>
</evidence>
<keyword evidence="6 7" id="KW-0472">Membrane</keyword>
<dbReference type="OrthoDB" id="34174at2"/>
<evidence type="ECO:0000256" key="7">
    <source>
        <dbReference type="RuleBase" id="RU363032"/>
    </source>
</evidence>
<feature type="transmembrane region" description="Helical" evidence="7">
    <location>
        <begin position="119"/>
        <end position="142"/>
    </location>
</feature>
<dbReference type="Proteomes" id="UP000254051">
    <property type="component" value="Unassembled WGS sequence"/>
</dbReference>
<evidence type="ECO:0000256" key="5">
    <source>
        <dbReference type="ARBA" id="ARBA00022989"/>
    </source>
</evidence>
<evidence type="ECO:0000313" key="10">
    <source>
        <dbReference type="Proteomes" id="UP000254051"/>
    </source>
</evidence>
<feature type="transmembrane region" description="Helical" evidence="7">
    <location>
        <begin position="188"/>
        <end position="209"/>
    </location>
</feature>
<reference evidence="10" key="1">
    <citation type="submission" date="2017-07" db="EMBL/GenBank/DDBJ databases">
        <authorList>
            <person name="Varghese N."/>
            <person name="Submissions S."/>
        </authorList>
    </citation>
    <scope>NUCLEOTIDE SEQUENCE [LARGE SCALE GENOMIC DNA]</scope>
    <source>
        <strain evidence="10">NLAE-zl-C134</strain>
    </source>
</reference>
<dbReference type="GO" id="GO:0055085">
    <property type="term" value="P:transmembrane transport"/>
    <property type="evidence" value="ECO:0007669"/>
    <property type="project" value="InterPro"/>
</dbReference>
<dbReference type="GO" id="GO:0005886">
    <property type="term" value="C:plasma membrane"/>
    <property type="evidence" value="ECO:0007669"/>
    <property type="project" value="UniProtKB-SubCell"/>
</dbReference>
<evidence type="ECO:0000256" key="2">
    <source>
        <dbReference type="ARBA" id="ARBA00022448"/>
    </source>
</evidence>
<gene>
    <name evidence="9" type="ORF">SAMN05216529_10213</name>
</gene>
<dbReference type="RefSeq" id="WP_109708833.1">
    <property type="nucleotide sequence ID" value="NZ_QGDS01000002.1"/>
</dbReference>
<feature type="transmembrane region" description="Helical" evidence="7">
    <location>
        <begin position="89"/>
        <end position="107"/>
    </location>
</feature>
<feature type="transmembrane region" description="Helical" evidence="7">
    <location>
        <begin position="244"/>
        <end position="269"/>
    </location>
</feature>
<comment type="subcellular location">
    <subcellularLocation>
        <location evidence="1 7">Cell membrane</location>
        <topology evidence="1 7">Multi-pass membrane protein</topology>
    </subcellularLocation>
</comment>
<sequence length="276" mass="30030">MAAKSKESAVLQPVSKSGTGKASKKNITYINVLQVLTVAALLGYMEYAVTSGKINRIFMASPSSIVEEAFHIAADGTLWPHLILTLQEVLVGYALAAGVGIIVGLIWTMFPKTEAYGNVFCSAIMAIPKTAILPLLILWFGIGFQSKVVLIFLFSVFQILYSTVTGAKQCKIEYLKVARVFNATKMQTVFKVMIPAALPSMFNGLRLAAATALTGVVFSEMQSAKAGLGYLLSESQNLLNTPRMFFIIILVTLISVCFVKLIAAIEYVLCHKWSRV</sequence>
<feature type="transmembrane region" description="Helical" evidence="7">
    <location>
        <begin position="148"/>
        <end position="167"/>
    </location>
</feature>
<feature type="domain" description="ABC transmembrane type-1" evidence="8">
    <location>
        <begin position="82"/>
        <end position="263"/>
    </location>
</feature>
<keyword evidence="2 7" id="KW-0813">Transport</keyword>
<accession>A0A316A0X0</accession>
<evidence type="ECO:0000256" key="6">
    <source>
        <dbReference type="ARBA" id="ARBA00023136"/>
    </source>
</evidence>
<name>A0A316A0X0_9FIRM</name>
<dbReference type="PANTHER" id="PTHR30151">
    <property type="entry name" value="ALKANE SULFONATE ABC TRANSPORTER-RELATED, MEMBRANE SUBUNIT"/>
    <property type="match status" value="1"/>
</dbReference>
<proteinExistence type="inferred from homology"/>
<dbReference type="CDD" id="cd06261">
    <property type="entry name" value="TM_PBP2"/>
    <property type="match status" value="1"/>
</dbReference>
<keyword evidence="4 7" id="KW-0812">Transmembrane</keyword>
<dbReference type="Pfam" id="PF00528">
    <property type="entry name" value="BPD_transp_1"/>
    <property type="match status" value="1"/>
</dbReference>
<evidence type="ECO:0000313" key="9">
    <source>
        <dbReference type="EMBL" id="SUQ12799.1"/>
    </source>
</evidence>
<protein>
    <submittedName>
        <fullName evidence="9">NitT/TauT family transport system permease protein</fullName>
    </submittedName>
</protein>
<keyword evidence="3" id="KW-1003">Cell membrane</keyword>
<evidence type="ECO:0000256" key="1">
    <source>
        <dbReference type="ARBA" id="ARBA00004651"/>
    </source>
</evidence>
<dbReference type="InterPro" id="IPR035906">
    <property type="entry name" value="MetI-like_sf"/>
</dbReference>
<dbReference type="PANTHER" id="PTHR30151:SF0">
    <property type="entry name" value="ABC TRANSPORTER PERMEASE PROTEIN MJ0413-RELATED"/>
    <property type="match status" value="1"/>
</dbReference>
<dbReference type="InterPro" id="IPR000515">
    <property type="entry name" value="MetI-like"/>
</dbReference>
<dbReference type="EMBL" id="UHJJ01000002">
    <property type="protein sequence ID" value="SUQ12799.1"/>
    <property type="molecule type" value="Genomic_DNA"/>
</dbReference>
<evidence type="ECO:0000256" key="4">
    <source>
        <dbReference type="ARBA" id="ARBA00022692"/>
    </source>
</evidence>
<keyword evidence="10" id="KW-1185">Reference proteome</keyword>
<comment type="similarity">
    <text evidence="7">Belongs to the binding-protein-dependent transport system permease family.</text>
</comment>
<dbReference type="PROSITE" id="PS50928">
    <property type="entry name" value="ABC_TM1"/>
    <property type="match status" value="1"/>
</dbReference>
<feature type="transmembrane region" description="Helical" evidence="7">
    <location>
        <begin position="26"/>
        <end position="45"/>
    </location>
</feature>
<evidence type="ECO:0000259" key="8">
    <source>
        <dbReference type="PROSITE" id="PS50928"/>
    </source>
</evidence>